<reference evidence="1 2" key="1">
    <citation type="journal article" date="2009" name="PLoS Genet.">
        <title>Genomic analysis of the basal lineage fungus Rhizopus oryzae reveals a whole-genome duplication.</title>
        <authorList>
            <person name="Ma L.-J."/>
            <person name="Ibrahim A.S."/>
            <person name="Skory C."/>
            <person name="Grabherr M.G."/>
            <person name="Burger G."/>
            <person name="Butler M."/>
            <person name="Elias M."/>
            <person name="Idnurm A."/>
            <person name="Lang B.F."/>
            <person name="Sone T."/>
            <person name="Abe A."/>
            <person name="Calvo S.E."/>
            <person name="Corrochano L.M."/>
            <person name="Engels R."/>
            <person name="Fu J."/>
            <person name="Hansberg W."/>
            <person name="Kim J.-M."/>
            <person name="Kodira C.D."/>
            <person name="Koehrsen M.J."/>
            <person name="Liu B."/>
            <person name="Miranda-Saavedra D."/>
            <person name="O'Leary S."/>
            <person name="Ortiz-Castellanos L."/>
            <person name="Poulter R."/>
            <person name="Rodriguez-Romero J."/>
            <person name="Ruiz-Herrera J."/>
            <person name="Shen Y.-Q."/>
            <person name="Zeng Q."/>
            <person name="Galagan J."/>
            <person name="Birren B.W."/>
            <person name="Cuomo C.A."/>
            <person name="Wickes B.L."/>
        </authorList>
    </citation>
    <scope>NUCLEOTIDE SEQUENCE [LARGE SCALE GENOMIC DNA]</scope>
    <source>
        <strain evidence="2">RA 99-880 / ATCC MYA-4621 / FGSC 9543 / NRRL 43880</strain>
    </source>
</reference>
<dbReference type="InParanoid" id="I1C812"/>
<dbReference type="VEuPathDB" id="FungiDB:RO3G_09302"/>
<sequence>MNFLTSIAVNPIGFYRIPSTENYAQIIRAWLEYVLVINRLTVYQIRTLEYYQNECLQRIYIKA</sequence>
<dbReference type="RefSeq" id="XP_067519988.1">
    <property type="nucleotide sequence ID" value="XM_067663887.1"/>
</dbReference>
<proteinExistence type="predicted"/>
<accession>I1C812</accession>
<organism evidence="1 2">
    <name type="scientific">Rhizopus delemar (strain RA 99-880 / ATCC MYA-4621 / FGSC 9543 / NRRL 43880)</name>
    <name type="common">Mucormycosis agent</name>
    <name type="synonym">Rhizopus arrhizus var. delemar</name>
    <dbReference type="NCBI Taxonomy" id="246409"/>
    <lineage>
        <taxon>Eukaryota</taxon>
        <taxon>Fungi</taxon>
        <taxon>Fungi incertae sedis</taxon>
        <taxon>Mucoromycota</taxon>
        <taxon>Mucoromycotina</taxon>
        <taxon>Mucoromycetes</taxon>
        <taxon>Mucorales</taxon>
        <taxon>Mucorineae</taxon>
        <taxon>Rhizopodaceae</taxon>
        <taxon>Rhizopus</taxon>
    </lineage>
</organism>
<evidence type="ECO:0000313" key="1">
    <source>
        <dbReference type="EMBL" id="EIE84592.1"/>
    </source>
</evidence>
<gene>
    <name evidence="1" type="ORF">RO3G_09302</name>
</gene>
<dbReference type="Proteomes" id="UP000009138">
    <property type="component" value="Unassembled WGS sequence"/>
</dbReference>
<name>I1C812_RHIO9</name>
<dbReference type="AlphaFoldDB" id="I1C812"/>
<dbReference type="EMBL" id="CH476738">
    <property type="protein sequence ID" value="EIE84592.1"/>
    <property type="molecule type" value="Genomic_DNA"/>
</dbReference>
<keyword evidence="2" id="KW-1185">Reference proteome</keyword>
<evidence type="ECO:0000313" key="2">
    <source>
        <dbReference type="Proteomes" id="UP000009138"/>
    </source>
</evidence>
<dbReference type="GeneID" id="93616268"/>
<protein>
    <submittedName>
        <fullName evidence="1">Uncharacterized protein</fullName>
    </submittedName>
</protein>